<name>C8XAF6_NAKMY</name>
<dbReference type="AlphaFoldDB" id="C8XAF6"/>
<dbReference type="Pfam" id="PF03992">
    <property type="entry name" value="ABM"/>
    <property type="match status" value="1"/>
</dbReference>
<feature type="domain" description="ABM" evidence="1">
    <location>
        <begin position="1"/>
        <end position="64"/>
    </location>
</feature>
<dbReference type="InterPro" id="IPR011008">
    <property type="entry name" value="Dimeric_a/b-barrel"/>
</dbReference>
<organism evidence="2 3">
    <name type="scientific">Nakamurella multipartita (strain ATCC 700099 / DSM 44233 / CIP 104796 / JCM 9543 / NBRC 105858 / Y-104)</name>
    <name type="common">Microsphaera multipartita</name>
    <dbReference type="NCBI Taxonomy" id="479431"/>
    <lineage>
        <taxon>Bacteria</taxon>
        <taxon>Bacillati</taxon>
        <taxon>Actinomycetota</taxon>
        <taxon>Actinomycetes</taxon>
        <taxon>Nakamurellales</taxon>
        <taxon>Nakamurellaceae</taxon>
        <taxon>Nakamurella</taxon>
    </lineage>
</organism>
<dbReference type="InParanoid" id="C8XAF6"/>
<evidence type="ECO:0000313" key="2">
    <source>
        <dbReference type="EMBL" id="ACV77321.1"/>
    </source>
</evidence>
<dbReference type="EMBL" id="CP001737">
    <property type="protein sequence ID" value="ACV77321.1"/>
    <property type="molecule type" value="Genomic_DNA"/>
</dbReference>
<accession>C8XAF6</accession>
<proteinExistence type="predicted"/>
<protein>
    <recommendedName>
        <fullName evidence="1">ABM domain-containing protein</fullName>
    </recommendedName>
</protein>
<gene>
    <name evidence="2" type="ordered locus">Namu_0911</name>
</gene>
<reference evidence="2 3" key="2">
    <citation type="journal article" date="2010" name="Stand. Genomic Sci.">
        <title>Complete genome sequence of Nakamurella multipartita type strain (Y-104).</title>
        <authorList>
            <person name="Tice H."/>
            <person name="Mayilraj S."/>
            <person name="Sims D."/>
            <person name="Lapidus A."/>
            <person name="Nolan M."/>
            <person name="Lucas S."/>
            <person name="Glavina Del Rio T."/>
            <person name="Copeland A."/>
            <person name="Cheng J.F."/>
            <person name="Meincke L."/>
            <person name="Bruce D."/>
            <person name="Goodwin L."/>
            <person name="Pitluck S."/>
            <person name="Ivanova N."/>
            <person name="Mavromatis K."/>
            <person name="Ovchinnikova G."/>
            <person name="Pati A."/>
            <person name="Chen A."/>
            <person name="Palaniappan K."/>
            <person name="Land M."/>
            <person name="Hauser L."/>
            <person name="Chang Y.J."/>
            <person name="Jeffries C.D."/>
            <person name="Detter J.C."/>
            <person name="Brettin T."/>
            <person name="Rohde M."/>
            <person name="Goker M."/>
            <person name="Bristow J."/>
            <person name="Eisen J.A."/>
            <person name="Markowitz V."/>
            <person name="Hugenholtz P."/>
            <person name="Kyrpides N.C."/>
            <person name="Klenk H.P."/>
            <person name="Chen F."/>
        </authorList>
    </citation>
    <scope>NUCLEOTIDE SEQUENCE [LARGE SCALE GENOMIC DNA]</scope>
    <source>
        <strain evidence="3">ATCC 700099 / DSM 44233 / CIP 104796 / JCM 9543 / NBRC 105858 / Y-104</strain>
    </source>
</reference>
<dbReference type="HOGENOM" id="CLU_088918_0_0_11"/>
<dbReference type="SUPFAM" id="SSF54909">
    <property type="entry name" value="Dimeric alpha+beta barrel"/>
    <property type="match status" value="1"/>
</dbReference>
<keyword evidence="3" id="KW-1185">Reference proteome</keyword>
<evidence type="ECO:0000259" key="1">
    <source>
        <dbReference type="Pfam" id="PF03992"/>
    </source>
</evidence>
<evidence type="ECO:0000313" key="3">
    <source>
        <dbReference type="Proteomes" id="UP000002218"/>
    </source>
</evidence>
<sequence>MYARSTTFQARARSMDAGIDLLRAEVAPAFQAMPGCLGISMMADRLSGRCIVTSSWDSMTDMRASDAAVASMRTRAGVLLGGLPFVEEWEIAAMHRHHHCQQGACVRATWMHGAPADLERSIDVYRMVAMPAMESLDGFCSASLFVDRSTGRAVLSATYDSPELMMATRDSARELRMRTARDARVDILDVAEFDLLIAHLRVPEMA</sequence>
<reference evidence="3" key="1">
    <citation type="submission" date="2009-09" db="EMBL/GenBank/DDBJ databases">
        <title>The complete genome of Nakamurella multipartita DSM 44233.</title>
        <authorList>
            <consortium name="US DOE Joint Genome Institute (JGI-PGF)"/>
            <person name="Lucas S."/>
            <person name="Copeland A."/>
            <person name="Lapidus A."/>
            <person name="Glavina del Rio T."/>
            <person name="Dalin E."/>
            <person name="Tice H."/>
            <person name="Bruce D."/>
            <person name="Goodwin L."/>
            <person name="Pitluck S."/>
            <person name="Kyrpides N."/>
            <person name="Mavromatis K."/>
            <person name="Ivanova N."/>
            <person name="Ovchinnikova G."/>
            <person name="Sims D."/>
            <person name="Meincke L."/>
            <person name="Brettin T."/>
            <person name="Detter J.C."/>
            <person name="Han C."/>
            <person name="Larimer F."/>
            <person name="Land M."/>
            <person name="Hauser L."/>
            <person name="Markowitz V."/>
            <person name="Cheng J.-F."/>
            <person name="Hugenholtz P."/>
            <person name="Woyke T."/>
            <person name="Wu D."/>
            <person name="Klenk H.-P."/>
            <person name="Eisen J.A."/>
        </authorList>
    </citation>
    <scope>NUCLEOTIDE SEQUENCE [LARGE SCALE GENOMIC DNA]</scope>
    <source>
        <strain evidence="3">ATCC 700099 / DSM 44233 / CIP 104796 / JCM 9543 / NBRC 105858 / Y-104</strain>
    </source>
</reference>
<dbReference type="OrthoDB" id="5182530at2"/>
<dbReference type="Proteomes" id="UP000002218">
    <property type="component" value="Chromosome"/>
</dbReference>
<dbReference type="RefSeq" id="WP_015746235.1">
    <property type="nucleotide sequence ID" value="NC_013235.1"/>
</dbReference>
<dbReference type="InterPro" id="IPR007138">
    <property type="entry name" value="ABM_dom"/>
</dbReference>
<dbReference type="STRING" id="479431.Namu_0911"/>
<dbReference type="eggNOG" id="COG1359">
    <property type="taxonomic scope" value="Bacteria"/>
</dbReference>
<dbReference type="KEGG" id="nml:Namu_0911"/>